<reference evidence="6 7" key="1">
    <citation type="journal article" date="2013" name="Nature">
        <title>The genomes of four tapeworm species reveal adaptations to parasitism.</title>
        <authorList>
            <person name="Tsai I.J."/>
            <person name="Zarowiecki M."/>
            <person name="Holroyd N."/>
            <person name="Garciarrubio A."/>
            <person name="Sanchez-Flores A."/>
            <person name="Brooks K.L."/>
            <person name="Tracey A."/>
            <person name="Bobes R.J."/>
            <person name="Fragoso G."/>
            <person name="Sciutto E."/>
            <person name="Aslett M."/>
            <person name="Beasley H."/>
            <person name="Bennett H.M."/>
            <person name="Cai J."/>
            <person name="Camicia F."/>
            <person name="Clark R."/>
            <person name="Cucher M."/>
            <person name="De Silva N."/>
            <person name="Day T.A."/>
            <person name="Deplazes P."/>
            <person name="Estrada K."/>
            <person name="Fernandez C."/>
            <person name="Holland P.W."/>
            <person name="Hou J."/>
            <person name="Hu S."/>
            <person name="Huckvale T."/>
            <person name="Hung S.S."/>
            <person name="Kamenetzky L."/>
            <person name="Keane J.A."/>
            <person name="Kiss F."/>
            <person name="Koziol U."/>
            <person name="Lambert O."/>
            <person name="Liu K."/>
            <person name="Luo X."/>
            <person name="Luo Y."/>
            <person name="Macchiaroli N."/>
            <person name="Nichol S."/>
            <person name="Paps J."/>
            <person name="Parkinson J."/>
            <person name="Pouchkina-Stantcheva N."/>
            <person name="Riddiford N."/>
            <person name="Rosenzvit M."/>
            <person name="Salinas G."/>
            <person name="Wasmuth J.D."/>
            <person name="Zamanian M."/>
            <person name="Zheng Y."/>
            <person name="Cai X."/>
            <person name="Soberon X."/>
            <person name="Olson P.D."/>
            <person name="Laclette J.P."/>
            <person name="Brehm K."/>
            <person name="Berriman M."/>
            <person name="Garciarrubio A."/>
            <person name="Bobes R.J."/>
            <person name="Fragoso G."/>
            <person name="Sanchez-Flores A."/>
            <person name="Estrada K."/>
            <person name="Cevallos M.A."/>
            <person name="Morett E."/>
            <person name="Gonzalez V."/>
            <person name="Portillo T."/>
            <person name="Ochoa-Leyva A."/>
            <person name="Jose M.V."/>
            <person name="Sciutto E."/>
            <person name="Landa A."/>
            <person name="Jimenez L."/>
            <person name="Valdes V."/>
            <person name="Carrero J.C."/>
            <person name="Larralde C."/>
            <person name="Morales-Montor J."/>
            <person name="Limon-Lason J."/>
            <person name="Soberon X."/>
            <person name="Laclette J.P."/>
        </authorList>
    </citation>
    <scope>NUCLEOTIDE SEQUENCE [LARGE SCALE GENOMIC DNA]</scope>
</reference>
<evidence type="ECO:0000313" key="7">
    <source>
        <dbReference type="Proteomes" id="UP000492820"/>
    </source>
</evidence>
<dbReference type="WBParaSite" id="EgrG_001065000">
    <property type="protein sequence ID" value="EgrG_001065000"/>
    <property type="gene ID" value="EgrG_001065000"/>
</dbReference>
<sequence length="280" mass="30935">MGFRRSRKCQIYLLFNLNFILMLIGLAIVGISVISYMEPEVQTVFDVAGVAYVTHILTIVLISVGSATIAVAIFGFCGIYRESACLISTYCTCLALVICVEAAVGVLSILYHQEAEEKVVRALKTVIDDWFTKSSDPGSEARKIVNREVFQSFLECCGGRGRADYGDVSLPLSCCPSPTDVCDATAYSVGCYERATTVVNSGLQGFTGVVLAIASCEMISLLLSLLFYFTVHLHHFDINPPLYFLYSHQSPMFLSDMTSFRFATKFLLLFGCIQRFLLPF</sequence>
<evidence type="ECO:0000256" key="2">
    <source>
        <dbReference type="ARBA" id="ARBA00022692"/>
    </source>
</evidence>
<dbReference type="Gene3D" id="1.10.1450.10">
    <property type="entry name" value="Tetraspanin"/>
    <property type="match status" value="1"/>
</dbReference>
<dbReference type="AlphaFoldDB" id="A0A068WHG3"/>
<organism evidence="6">
    <name type="scientific">Echinococcus granulosus</name>
    <name type="common">Hydatid tapeworm</name>
    <dbReference type="NCBI Taxonomy" id="6210"/>
    <lineage>
        <taxon>Eukaryota</taxon>
        <taxon>Metazoa</taxon>
        <taxon>Spiralia</taxon>
        <taxon>Lophotrochozoa</taxon>
        <taxon>Platyhelminthes</taxon>
        <taxon>Cestoda</taxon>
        <taxon>Eucestoda</taxon>
        <taxon>Cyclophyllidea</taxon>
        <taxon>Taeniidae</taxon>
        <taxon>Echinococcus</taxon>
        <taxon>Echinococcus granulosus group</taxon>
    </lineage>
</organism>
<proteinExistence type="predicted"/>
<reference evidence="6" key="2">
    <citation type="submission" date="2014-06" db="EMBL/GenBank/DDBJ databases">
        <authorList>
            <person name="Aslett M."/>
        </authorList>
    </citation>
    <scope>NUCLEOTIDE SEQUENCE</scope>
</reference>
<accession>A0A068WHG3</accession>
<dbReference type="EMBL" id="LK028577">
    <property type="protein sequence ID" value="CDS17871.1"/>
    <property type="molecule type" value="Genomic_DNA"/>
</dbReference>
<dbReference type="SUPFAM" id="SSF48652">
    <property type="entry name" value="Tetraspanin"/>
    <property type="match status" value="1"/>
</dbReference>
<dbReference type="PANTHER" id="PTHR19282">
    <property type="entry name" value="TETRASPANIN"/>
    <property type="match status" value="1"/>
</dbReference>
<dbReference type="InterPro" id="IPR018499">
    <property type="entry name" value="Tetraspanin/Peripherin"/>
</dbReference>
<dbReference type="PRINTS" id="PR00259">
    <property type="entry name" value="TMFOUR"/>
</dbReference>
<feature type="transmembrane region" description="Helical" evidence="5">
    <location>
        <begin position="87"/>
        <end position="111"/>
    </location>
</feature>
<dbReference type="OrthoDB" id="432835at2759"/>
<dbReference type="PANTHER" id="PTHR19282:SF534">
    <property type="entry name" value="TETRASPANIN FAMILY-RELATED"/>
    <property type="match status" value="1"/>
</dbReference>
<keyword evidence="2 5" id="KW-0812">Transmembrane</keyword>
<feature type="transmembrane region" description="Helical" evidence="5">
    <location>
        <begin position="56"/>
        <end position="80"/>
    </location>
</feature>
<name>A0A068WHG3_ECHGR</name>
<evidence type="ECO:0000256" key="4">
    <source>
        <dbReference type="ARBA" id="ARBA00023136"/>
    </source>
</evidence>
<dbReference type="GO" id="GO:0005886">
    <property type="term" value="C:plasma membrane"/>
    <property type="evidence" value="ECO:0007669"/>
    <property type="project" value="TreeGrafter"/>
</dbReference>
<dbReference type="Proteomes" id="UP000492820">
    <property type="component" value="Unassembled WGS sequence"/>
</dbReference>
<evidence type="ECO:0000313" key="8">
    <source>
        <dbReference type="WBParaSite" id="EgrG_001065000"/>
    </source>
</evidence>
<dbReference type="Pfam" id="PF00335">
    <property type="entry name" value="Tetraspanin"/>
    <property type="match status" value="1"/>
</dbReference>
<protein>
    <submittedName>
        <fullName evidence="6 8">Tetraspanin</fullName>
    </submittedName>
</protein>
<feature type="transmembrane region" description="Helical" evidence="5">
    <location>
        <begin position="12"/>
        <end position="36"/>
    </location>
</feature>
<evidence type="ECO:0000313" key="6">
    <source>
        <dbReference type="EMBL" id="CDS17871.1"/>
    </source>
</evidence>
<dbReference type="CDD" id="cd03127">
    <property type="entry name" value="tetraspanin_LEL"/>
    <property type="match status" value="1"/>
</dbReference>
<keyword evidence="4 5" id="KW-0472">Membrane</keyword>
<reference evidence="8" key="3">
    <citation type="submission" date="2020-10" db="UniProtKB">
        <authorList>
            <consortium name="WormBaseParasite"/>
        </authorList>
    </citation>
    <scope>IDENTIFICATION</scope>
</reference>
<keyword evidence="3 5" id="KW-1133">Transmembrane helix</keyword>
<evidence type="ECO:0000256" key="3">
    <source>
        <dbReference type="ARBA" id="ARBA00022989"/>
    </source>
</evidence>
<comment type="subcellular location">
    <subcellularLocation>
        <location evidence="1">Membrane</location>
        <topology evidence="1">Multi-pass membrane protein</topology>
    </subcellularLocation>
</comment>
<feature type="transmembrane region" description="Helical" evidence="5">
    <location>
        <begin position="206"/>
        <end position="229"/>
    </location>
</feature>
<evidence type="ECO:0000256" key="1">
    <source>
        <dbReference type="ARBA" id="ARBA00004141"/>
    </source>
</evidence>
<evidence type="ECO:0000256" key="5">
    <source>
        <dbReference type="SAM" id="Phobius"/>
    </source>
</evidence>
<gene>
    <name evidence="6" type="ORF">EgrG_001065000</name>
</gene>
<dbReference type="InterPro" id="IPR008952">
    <property type="entry name" value="Tetraspanin_EC2_sf"/>
</dbReference>